<dbReference type="OrthoDB" id="6529at2157"/>
<protein>
    <submittedName>
        <fullName evidence="6">6-pyruvoyl tetrahydropterin synthase family protein</fullName>
    </submittedName>
</protein>
<dbReference type="RefSeq" id="WP_079979395.1">
    <property type="nucleotide sequence ID" value="NZ_CP031310.1"/>
</dbReference>
<keyword evidence="2" id="KW-0479">Metal-binding</keyword>
<dbReference type="Pfam" id="PF01242">
    <property type="entry name" value="PTPS"/>
    <property type="match status" value="1"/>
</dbReference>
<comment type="cofactor">
    <cofactor evidence="1">
        <name>Zn(2+)</name>
        <dbReference type="ChEBI" id="CHEBI:29105"/>
    </cofactor>
</comment>
<evidence type="ECO:0000256" key="4">
    <source>
        <dbReference type="ARBA" id="ARBA00023239"/>
    </source>
</evidence>
<sequence>MAQNLSGEHSLTSEDISEAERTLHVGRDRPIRLSTGHRILHHDGKCSRPHGHNYKISVSITGTLTSEGWVIDKGDVTSVLSEWDHRFLVEKGDPLIEAFEDSGEGDALIVLDQPPTAEVMGIVLERRLEETLPETVSNVAVEVRETGELAAGGAL</sequence>
<accession>A0A4D6H847</accession>
<dbReference type="Gene3D" id="3.30.479.10">
    <property type="entry name" value="6-pyruvoyl tetrahydropterin synthase/QueD"/>
    <property type="match status" value="1"/>
</dbReference>
<keyword evidence="3" id="KW-0862">Zinc</keyword>
<dbReference type="InterPro" id="IPR007115">
    <property type="entry name" value="6-PTP_synth/QueD"/>
</dbReference>
<dbReference type="InterPro" id="IPR038418">
    <property type="entry name" value="6-PTP_synth/QueD_sf"/>
</dbReference>
<gene>
    <name evidence="6" type="ORF">DV733_01185</name>
</gene>
<dbReference type="EMBL" id="CP031310">
    <property type="protein sequence ID" value="QCC49920.1"/>
    <property type="molecule type" value="Genomic_DNA"/>
</dbReference>
<name>A0A4D6H847_9EURY</name>
<evidence type="ECO:0000256" key="3">
    <source>
        <dbReference type="ARBA" id="ARBA00022833"/>
    </source>
</evidence>
<keyword evidence="7" id="KW-1185">Reference proteome</keyword>
<dbReference type="KEGG" id="hsn:DV733_01185"/>
<proteinExistence type="predicted"/>
<dbReference type="GO" id="GO:0046872">
    <property type="term" value="F:metal ion binding"/>
    <property type="evidence" value="ECO:0007669"/>
    <property type="project" value="UniProtKB-KW"/>
</dbReference>
<dbReference type="GO" id="GO:0016829">
    <property type="term" value="F:lyase activity"/>
    <property type="evidence" value="ECO:0007669"/>
    <property type="project" value="UniProtKB-KW"/>
</dbReference>
<reference evidence="6 7" key="1">
    <citation type="journal article" date="2019" name="Nat. Commun.">
        <title>A new type of DNA phosphorothioation-based antiviral system in archaea.</title>
        <authorList>
            <person name="Xiong L."/>
            <person name="Liu S."/>
            <person name="Chen S."/>
            <person name="Xiao Y."/>
            <person name="Zhu B."/>
            <person name="Gao Y."/>
            <person name="Zhang Y."/>
            <person name="Chen B."/>
            <person name="Luo J."/>
            <person name="Deng Z."/>
            <person name="Chen X."/>
            <person name="Wang L."/>
            <person name="Chen S."/>
        </authorList>
    </citation>
    <scope>NUCLEOTIDE SEQUENCE [LARGE SCALE GENOMIC DNA]</scope>
    <source>
        <strain evidence="6 7">CBA1105</strain>
    </source>
</reference>
<feature type="compositionally biased region" description="Polar residues" evidence="5">
    <location>
        <begin position="1"/>
        <end position="14"/>
    </location>
</feature>
<keyword evidence="4" id="KW-0456">Lyase</keyword>
<evidence type="ECO:0000256" key="1">
    <source>
        <dbReference type="ARBA" id="ARBA00001947"/>
    </source>
</evidence>
<dbReference type="STRING" id="1457250.GCA_000755225_02530"/>
<evidence type="ECO:0000313" key="7">
    <source>
        <dbReference type="Proteomes" id="UP000296706"/>
    </source>
</evidence>
<feature type="region of interest" description="Disordered" evidence="5">
    <location>
        <begin position="1"/>
        <end position="23"/>
    </location>
</feature>
<dbReference type="GeneID" id="39846439"/>
<dbReference type="PANTHER" id="PTHR12589:SF7">
    <property type="entry name" value="6-PYRUVOYL TETRAHYDROBIOPTERIN SYNTHASE"/>
    <property type="match status" value="1"/>
</dbReference>
<evidence type="ECO:0000313" key="6">
    <source>
        <dbReference type="EMBL" id="QCC49920.1"/>
    </source>
</evidence>
<organism evidence="6 7">
    <name type="scientific">Halapricum salinum</name>
    <dbReference type="NCBI Taxonomy" id="1457250"/>
    <lineage>
        <taxon>Archaea</taxon>
        <taxon>Methanobacteriati</taxon>
        <taxon>Methanobacteriota</taxon>
        <taxon>Stenosarchaea group</taxon>
        <taxon>Halobacteria</taxon>
        <taxon>Halobacteriales</taxon>
        <taxon>Haloarculaceae</taxon>
        <taxon>Halapricum</taxon>
    </lineage>
</organism>
<evidence type="ECO:0000256" key="2">
    <source>
        <dbReference type="ARBA" id="ARBA00022723"/>
    </source>
</evidence>
<dbReference type="Proteomes" id="UP000296706">
    <property type="component" value="Chromosome"/>
</dbReference>
<dbReference type="AlphaFoldDB" id="A0A4D6H847"/>
<evidence type="ECO:0000256" key="5">
    <source>
        <dbReference type="SAM" id="MobiDB-lite"/>
    </source>
</evidence>
<dbReference type="SUPFAM" id="SSF55620">
    <property type="entry name" value="Tetrahydrobiopterin biosynthesis enzymes-like"/>
    <property type="match status" value="1"/>
</dbReference>
<dbReference type="PANTHER" id="PTHR12589">
    <property type="entry name" value="PYRUVOYL TETRAHYDROBIOPTERIN SYNTHASE"/>
    <property type="match status" value="1"/>
</dbReference>